<dbReference type="InterPro" id="IPR056823">
    <property type="entry name" value="TEN-like_YD-shell"/>
</dbReference>
<gene>
    <name evidence="3" type="ORF">BWK73_12035</name>
</gene>
<keyword evidence="1" id="KW-0677">Repeat</keyword>
<sequence>MGKYNTTVIYDNNATGTALPKATVVRVNGRVLNFTQTAANVFQADADIQDKLIRLASGWKYVSAATEITEIYDADGKLLSISNRAGATQTLTYSNGLLQTVTDPTGRQLAFTYDTAKRVKTVTVPGGGVYTYGYNTTSNILTNVTYPDSTQRLYHYEDIRFPTHLTGITDENGNRFATYTYDDQGKASSSEHAGGVNRVTLNYSNDSTDVTDALGASKTYSFQTILGMVKTSGLTQPCTSCGGSNKSTTYDANGNINSRTDFSGNRTNYTYDLSRNLETQRVEGLDASGAATPATRTINTEWHSTWRLPKRIAEPLKITTYHYHGDSGFSCGATGSVCRKTIQATTDANGALGFNATVSGTARSWNYTYNSQGQILTEDGSRTDVTDTTTYTYYSTTTSNYRSGDLWKITNALGHVTQITQYNADGRPLRITDPNGMVTTLTYNARGKLKTLARSGITTTYTYDNVGQLTKVNLPDGREYTYAYDAAHRLTSITSKTGEKLTYLLDNAGNRLSETLTDATGAVVTQYRQTFDAAGQLHQAIGNIQGMDATTTYDHDADGNLKTETTPTNRTTTYDYDALERLNQIQTTLNGSPVTTQYGYNGQSATTQTKAPNNATTSQVVNGFGETTSETSPDRGTTTYTYDTAGNLKTLKDARNITLTYSYDALNRLTAITAPTSTQNVTYTYDSNTSLTSCTYGKGRLCKVVDPSGTTAFAYDIRGNLTKRVYQTNGVTYSTSFTYDPAGKLMFITLPGGNYIAYSRDDERRVSSIGTLVGGTYTDVLAYAGYRPDGQASAQMYANGEAIGHDYDKSGHRIATLRSTGGIRERLTWNLEGELENRTVGSNAALYQYDALGRLKLENNVFANQSFGYDLNGNRHSNGSNAYTYQPNSNQMATRKGTALSRDAAGNHTSNGLGQTYAWDNHGHFSQFTLNGVKKATYLYNHQHQRTHKTLWNGATALGTTVYHYDLQGRLLMETSSTGAILATYIYDEAGVPLAILQAANSTYNPTAQEQVIYLHTDHLGTPRMATDSNRRIVWRWESDAFGTTPAQQDPDADNKQTVVNLRFPGQYYDVESGLHQNWHRTYDPSLGRYISSDPIGLAGGVNTFGYVGQSPLSFSDPLGLEPNPACVAACTAAGSLIGGGLGYAGGGLLGGFGGSIVPGPGTVAGAATVAQLGGTAGATAGGVAGNAVGQEACPDDDDSKCSKASTWQLRQAGILDEHAFKREYLGEKAKVSHFDICACDDRSIKIAEHDQCGKSGPKVGTWETW</sequence>
<dbReference type="NCBIfam" id="TIGR01643">
    <property type="entry name" value="YD_repeat_2x"/>
    <property type="match status" value="6"/>
</dbReference>
<dbReference type="Gene3D" id="2.180.10.10">
    <property type="entry name" value="RHS repeat-associated core"/>
    <property type="match status" value="3"/>
</dbReference>
<name>A0A1Y1QTK9_9GAMM</name>
<reference evidence="3 4" key="1">
    <citation type="submission" date="2017-01" db="EMBL/GenBank/DDBJ databases">
        <title>Novel large sulfur bacteria in the metagenomes of groundwater-fed chemosynthetic microbial mats in the Lake Huron basin.</title>
        <authorList>
            <person name="Sharrar A.M."/>
            <person name="Flood B.E."/>
            <person name="Bailey J.V."/>
            <person name="Jones D.S."/>
            <person name="Biddanda B."/>
            <person name="Ruberg S.A."/>
            <person name="Marcus D.N."/>
            <person name="Dick G.J."/>
        </authorList>
    </citation>
    <scope>NUCLEOTIDE SEQUENCE [LARGE SCALE GENOMIC DNA]</scope>
    <source>
        <strain evidence="3">A8</strain>
    </source>
</reference>
<dbReference type="PANTHER" id="PTHR32305">
    <property type="match status" value="1"/>
</dbReference>
<feature type="domain" description="Teneurin-like YD-shell" evidence="2">
    <location>
        <begin position="842"/>
        <end position="1094"/>
    </location>
</feature>
<evidence type="ECO:0000313" key="3">
    <source>
        <dbReference type="EMBL" id="OQX13504.1"/>
    </source>
</evidence>
<dbReference type="PANTHER" id="PTHR32305:SF15">
    <property type="entry name" value="PROTEIN RHSA-RELATED"/>
    <property type="match status" value="1"/>
</dbReference>
<evidence type="ECO:0000256" key="1">
    <source>
        <dbReference type="ARBA" id="ARBA00022737"/>
    </source>
</evidence>
<dbReference type="NCBIfam" id="TIGR03696">
    <property type="entry name" value="Rhs_assc_core"/>
    <property type="match status" value="1"/>
</dbReference>
<feature type="domain" description="Teneurin-like YD-shell" evidence="2">
    <location>
        <begin position="415"/>
        <end position="611"/>
    </location>
</feature>
<dbReference type="Proteomes" id="UP000192491">
    <property type="component" value="Unassembled WGS sequence"/>
</dbReference>
<dbReference type="STRING" id="1123401.GCA_000621325_01434"/>
<evidence type="ECO:0000313" key="4">
    <source>
        <dbReference type="Proteomes" id="UP000192491"/>
    </source>
</evidence>
<accession>A0A1Y1QTK9</accession>
<feature type="domain" description="Teneurin-like YD-shell" evidence="2">
    <location>
        <begin position="59"/>
        <end position="235"/>
    </location>
</feature>
<dbReference type="AlphaFoldDB" id="A0A1Y1QTK9"/>
<dbReference type="Pfam" id="PF25023">
    <property type="entry name" value="TEN_YD-shell"/>
    <property type="match status" value="3"/>
</dbReference>
<dbReference type="InterPro" id="IPR050708">
    <property type="entry name" value="T6SS_VgrG/RHS"/>
</dbReference>
<comment type="caution">
    <text evidence="3">The sequence shown here is derived from an EMBL/GenBank/DDBJ whole genome shotgun (WGS) entry which is preliminary data.</text>
</comment>
<dbReference type="InterPro" id="IPR022385">
    <property type="entry name" value="Rhs_assc_core"/>
</dbReference>
<proteinExistence type="predicted"/>
<protein>
    <recommendedName>
        <fullName evidence="2">Teneurin-like YD-shell domain-containing protein</fullName>
    </recommendedName>
</protein>
<evidence type="ECO:0000259" key="2">
    <source>
        <dbReference type="Pfam" id="PF25023"/>
    </source>
</evidence>
<dbReference type="InterPro" id="IPR031325">
    <property type="entry name" value="RHS_repeat"/>
</dbReference>
<dbReference type="InterPro" id="IPR006530">
    <property type="entry name" value="YD"/>
</dbReference>
<organism evidence="3 4">
    <name type="scientific">Thiothrix lacustris</name>
    <dbReference type="NCBI Taxonomy" id="525917"/>
    <lineage>
        <taxon>Bacteria</taxon>
        <taxon>Pseudomonadati</taxon>
        <taxon>Pseudomonadota</taxon>
        <taxon>Gammaproteobacteria</taxon>
        <taxon>Thiotrichales</taxon>
        <taxon>Thiotrichaceae</taxon>
        <taxon>Thiothrix</taxon>
    </lineage>
</organism>
<dbReference type="EMBL" id="MTEJ01000046">
    <property type="protein sequence ID" value="OQX13504.1"/>
    <property type="molecule type" value="Genomic_DNA"/>
</dbReference>
<dbReference type="Pfam" id="PF05593">
    <property type="entry name" value="RHS_repeat"/>
    <property type="match status" value="1"/>
</dbReference>